<keyword evidence="2" id="KW-0812">Transmembrane</keyword>
<proteinExistence type="predicted"/>
<evidence type="ECO:0000256" key="1">
    <source>
        <dbReference type="SAM" id="MobiDB-lite"/>
    </source>
</evidence>
<feature type="compositionally biased region" description="Low complexity" evidence="1">
    <location>
        <begin position="193"/>
        <end position="204"/>
    </location>
</feature>
<feature type="compositionally biased region" description="Gly residues" evidence="1">
    <location>
        <begin position="218"/>
        <end position="242"/>
    </location>
</feature>
<reference evidence="3 4" key="1">
    <citation type="submission" date="2019-03" db="EMBL/GenBank/DDBJ databases">
        <title>Genomic Encyclopedia of Type Strains, Phase IV (KMG-IV): sequencing the most valuable type-strain genomes for metagenomic binning, comparative biology and taxonomic classification.</title>
        <authorList>
            <person name="Goeker M."/>
        </authorList>
    </citation>
    <scope>NUCLEOTIDE SEQUENCE [LARGE SCALE GENOMIC DNA]</scope>
    <source>
        <strain evidence="3 4">DSM 101</strain>
    </source>
</reference>
<organism evidence="3 4">
    <name type="scientific">Ancylobacter aquaticus</name>
    <dbReference type="NCBI Taxonomy" id="100"/>
    <lineage>
        <taxon>Bacteria</taxon>
        <taxon>Pseudomonadati</taxon>
        <taxon>Pseudomonadota</taxon>
        <taxon>Alphaproteobacteria</taxon>
        <taxon>Hyphomicrobiales</taxon>
        <taxon>Xanthobacteraceae</taxon>
        <taxon>Ancylobacter</taxon>
    </lineage>
</organism>
<sequence length="256" mass="26991">MPPGVSGEWKEIALRYIDFSSWHGLLVTLLGLALFALVGVGIRLLVMLTFQQRRERMNRQINERLRTLIAAYKVLGGSFTGDLTVDPRHLRDVRKQPAPEGSEGTDDVPATAVDEGSAIASGEGSDRRRRIRDAVEAALSDIILLGTEEHVRLAERAARELIAGRPVHLHDLVVALRNFIREALDLAPIPADLAIPNQGPTRPGSPGGRGNAERGANTRGGGGGGAGMAMGGGAGMGLGVGGASSDDASPRSTETR</sequence>
<evidence type="ECO:0000313" key="4">
    <source>
        <dbReference type="Proteomes" id="UP000295030"/>
    </source>
</evidence>
<dbReference type="Proteomes" id="UP000295030">
    <property type="component" value="Unassembled WGS sequence"/>
</dbReference>
<evidence type="ECO:0000313" key="3">
    <source>
        <dbReference type="EMBL" id="TCK23837.1"/>
    </source>
</evidence>
<protein>
    <submittedName>
        <fullName evidence="3">Uncharacterized protein</fullName>
    </submittedName>
</protein>
<dbReference type="EMBL" id="SMFY01000003">
    <property type="protein sequence ID" value="TCK23837.1"/>
    <property type="molecule type" value="Genomic_DNA"/>
</dbReference>
<keyword evidence="2" id="KW-1133">Transmembrane helix</keyword>
<keyword evidence="4" id="KW-1185">Reference proteome</keyword>
<feature type="transmembrane region" description="Helical" evidence="2">
    <location>
        <begin position="25"/>
        <end position="50"/>
    </location>
</feature>
<keyword evidence="2" id="KW-0472">Membrane</keyword>
<dbReference type="AlphaFoldDB" id="A0A4R1HMU9"/>
<feature type="region of interest" description="Disordered" evidence="1">
    <location>
        <begin position="193"/>
        <end position="256"/>
    </location>
</feature>
<evidence type="ECO:0000256" key="2">
    <source>
        <dbReference type="SAM" id="Phobius"/>
    </source>
</evidence>
<gene>
    <name evidence="3" type="ORF">EV667_3680</name>
</gene>
<name>A0A4R1HMU9_ANCAQ</name>
<accession>A0A4R1HMU9</accession>
<comment type="caution">
    <text evidence="3">The sequence shown here is derived from an EMBL/GenBank/DDBJ whole genome shotgun (WGS) entry which is preliminary data.</text>
</comment>
<feature type="compositionally biased region" description="Polar residues" evidence="1">
    <location>
        <begin position="246"/>
        <end position="256"/>
    </location>
</feature>